<dbReference type="EMBL" id="MQUQ01000017">
    <property type="protein sequence ID" value="OLZ46465.1"/>
    <property type="molecule type" value="Genomic_DNA"/>
</dbReference>
<reference evidence="2 3" key="1">
    <citation type="submission" date="2016-01" db="EMBL/GenBank/DDBJ databases">
        <title>Amycolatopsis coloradensis genome sequencing and assembly.</title>
        <authorList>
            <person name="Mayilraj S."/>
        </authorList>
    </citation>
    <scope>NUCLEOTIDE SEQUENCE [LARGE SCALE GENOMIC DNA]</scope>
    <source>
        <strain evidence="2 3">DSM 44225</strain>
    </source>
</reference>
<dbReference type="AlphaFoldDB" id="A0A1R0KK26"/>
<dbReference type="InterPro" id="IPR011044">
    <property type="entry name" value="Quino_amine_DH_bsu"/>
</dbReference>
<dbReference type="STRING" id="76021.BS329_29975"/>
<organism evidence="2 3">
    <name type="scientific">Amycolatopsis coloradensis</name>
    <dbReference type="NCBI Taxonomy" id="76021"/>
    <lineage>
        <taxon>Bacteria</taxon>
        <taxon>Bacillati</taxon>
        <taxon>Actinomycetota</taxon>
        <taxon>Actinomycetes</taxon>
        <taxon>Pseudonocardiales</taxon>
        <taxon>Pseudonocardiaceae</taxon>
        <taxon>Amycolatopsis</taxon>
    </lineage>
</organism>
<gene>
    <name evidence="2" type="ORF">BS329_29975</name>
</gene>
<comment type="caution">
    <text evidence="2">The sequence shown here is derived from an EMBL/GenBank/DDBJ whole genome shotgun (WGS) entry which is preliminary data.</text>
</comment>
<evidence type="ECO:0000256" key="1">
    <source>
        <dbReference type="SAM" id="MobiDB-lite"/>
    </source>
</evidence>
<dbReference type="Gene3D" id="2.130.10.10">
    <property type="entry name" value="YVTN repeat-like/Quinoprotein amine dehydrogenase"/>
    <property type="match status" value="1"/>
</dbReference>
<sequence length="196" mass="21123">MALARRCAPARAAPRDRPCRPWRAPPRGKTFAFRHDDGPIQLWDIGDPARFAEPRVLPVGGGTAWSLAFTPDGRTLVASQGLDSSAVTLWDITDRVHAVRLAKLGGSPEGIGHLAFGPIRGIRSTRRGSAGFAATVNSLAYWQDGRTLAIGGSGVQLWQTDTGHVGEEICALATPRITREEWERCFPGLEYAPPCG</sequence>
<evidence type="ECO:0000313" key="2">
    <source>
        <dbReference type="EMBL" id="OLZ46465.1"/>
    </source>
</evidence>
<dbReference type="InterPro" id="IPR015943">
    <property type="entry name" value="WD40/YVTN_repeat-like_dom_sf"/>
</dbReference>
<proteinExistence type="predicted"/>
<dbReference type="SUPFAM" id="SSF50969">
    <property type="entry name" value="YVTN repeat-like/Quinoprotein amine dehydrogenase"/>
    <property type="match status" value="1"/>
</dbReference>
<name>A0A1R0KK26_9PSEU</name>
<accession>A0A1R0KK26</accession>
<keyword evidence="3" id="KW-1185">Reference proteome</keyword>
<feature type="region of interest" description="Disordered" evidence="1">
    <location>
        <begin position="1"/>
        <end position="25"/>
    </location>
</feature>
<evidence type="ECO:0000313" key="3">
    <source>
        <dbReference type="Proteomes" id="UP000187486"/>
    </source>
</evidence>
<protein>
    <submittedName>
        <fullName evidence="2">Uncharacterized protein</fullName>
    </submittedName>
</protein>
<dbReference type="Proteomes" id="UP000187486">
    <property type="component" value="Unassembled WGS sequence"/>
</dbReference>
<dbReference type="RefSeq" id="WP_076164813.1">
    <property type="nucleotide sequence ID" value="NZ_JBEZVB010000030.1"/>
</dbReference>
<feature type="compositionally biased region" description="Low complexity" evidence="1">
    <location>
        <begin position="1"/>
        <end position="12"/>
    </location>
</feature>